<dbReference type="EMBL" id="JAKHEY010000002">
    <property type="protein sequence ID" value="MCZ9678008.1"/>
    <property type="molecule type" value="Genomic_DNA"/>
</dbReference>
<evidence type="ECO:0000256" key="1">
    <source>
        <dbReference type="SAM" id="Phobius"/>
    </source>
</evidence>
<accession>A0AAW5WXA9</accession>
<evidence type="ECO:0000313" key="4">
    <source>
        <dbReference type="Proteomes" id="UP001211420"/>
    </source>
</evidence>
<keyword evidence="1" id="KW-0472">Membrane</keyword>
<dbReference type="EMBL" id="JAKHPW010000002">
    <property type="protein sequence ID" value="MCZ3621761.1"/>
    <property type="molecule type" value="Genomic_DNA"/>
</dbReference>
<feature type="transmembrane region" description="Helical" evidence="1">
    <location>
        <begin position="6"/>
        <end position="26"/>
    </location>
</feature>
<organism evidence="3 5">
    <name type="scientific">Lactobacillus mulieris</name>
    <dbReference type="NCBI Taxonomy" id="2508708"/>
    <lineage>
        <taxon>Bacteria</taxon>
        <taxon>Bacillati</taxon>
        <taxon>Bacillota</taxon>
        <taxon>Bacilli</taxon>
        <taxon>Lactobacillales</taxon>
        <taxon>Lactobacillaceae</taxon>
        <taxon>Lactobacillus</taxon>
    </lineage>
</organism>
<feature type="transmembrane region" description="Helical" evidence="1">
    <location>
        <begin position="70"/>
        <end position="91"/>
    </location>
</feature>
<evidence type="ECO:0000313" key="2">
    <source>
        <dbReference type="EMBL" id="MCZ3621761.1"/>
    </source>
</evidence>
<dbReference type="AlphaFoldDB" id="A0AAW5WXA9"/>
<feature type="transmembrane region" description="Helical" evidence="1">
    <location>
        <begin position="123"/>
        <end position="143"/>
    </location>
</feature>
<proteinExistence type="predicted"/>
<evidence type="ECO:0000313" key="3">
    <source>
        <dbReference type="EMBL" id="MCZ9678008.1"/>
    </source>
</evidence>
<gene>
    <name evidence="2" type="ORF">L2772_02610</name>
    <name evidence="3" type="ORF">L2Z99_02775</name>
</gene>
<feature type="transmembrane region" description="Helical" evidence="1">
    <location>
        <begin position="38"/>
        <end position="58"/>
    </location>
</feature>
<reference evidence="2 4" key="2">
    <citation type="submission" date="2022-01" db="EMBL/GenBank/DDBJ databases">
        <title>VMRC isolate genome collection.</title>
        <authorList>
            <person name="France M."/>
            <person name="Rutt L."/>
            <person name="Humphrys M."/>
            <person name="Ravel J."/>
        </authorList>
    </citation>
    <scope>NUCLEOTIDE SEQUENCE [LARGE SCALE GENOMIC DNA]</scope>
    <source>
        <strain evidence="2 4">C0172B4</strain>
    </source>
</reference>
<reference evidence="3" key="1">
    <citation type="submission" date="2022-01" db="EMBL/GenBank/DDBJ databases">
        <title>STING isolate genome collection.</title>
        <authorList>
            <person name="France M."/>
            <person name="Rutt L."/>
            <person name="Humphrys M."/>
            <person name="Ravel J."/>
        </authorList>
    </citation>
    <scope>NUCLEOTIDE SEQUENCE</scope>
    <source>
        <strain evidence="3">C0081E5</strain>
    </source>
</reference>
<keyword evidence="1" id="KW-1133">Transmembrane helix</keyword>
<sequence length="149" mass="16715">MSILNLKLGIPLIIWGASVILGFLQLKTRKNHLNRLNSLDTFLMATIVTLIFLLQSLIVPEILAFVFREFALFFGLLSVVLLIIALILKAYQTFQIASLIDVGMFTAFWGIVVLFISQNYISVFTMIVPIFAVVIGFVLIICGKKAENY</sequence>
<keyword evidence="4" id="KW-1185">Reference proteome</keyword>
<evidence type="ECO:0000313" key="5">
    <source>
        <dbReference type="Proteomes" id="UP001211566"/>
    </source>
</evidence>
<feature type="transmembrane region" description="Helical" evidence="1">
    <location>
        <begin position="98"/>
        <end position="117"/>
    </location>
</feature>
<name>A0AAW5WXA9_9LACO</name>
<dbReference type="RefSeq" id="WP_269254387.1">
    <property type="nucleotide sequence ID" value="NZ_JAKHEY010000002.1"/>
</dbReference>
<dbReference type="Proteomes" id="UP001211566">
    <property type="component" value="Unassembled WGS sequence"/>
</dbReference>
<dbReference type="Proteomes" id="UP001211420">
    <property type="component" value="Unassembled WGS sequence"/>
</dbReference>
<keyword evidence="1" id="KW-0812">Transmembrane</keyword>
<comment type="caution">
    <text evidence="3">The sequence shown here is derived from an EMBL/GenBank/DDBJ whole genome shotgun (WGS) entry which is preliminary data.</text>
</comment>
<protein>
    <submittedName>
        <fullName evidence="3">Uncharacterized protein</fullName>
    </submittedName>
</protein>